<dbReference type="Proteomes" id="UP000585638">
    <property type="component" value="Unassembled WGS sequence"/>
</dbReference>
<feature type="region of interest" description="Disordered" evidence="1">
    <location>
        <begin position="37"/>
        <end position="58"/>
    </location>
</feature>
<reference evidence="3 4" key="1">
    <citation type="submission" date="2020-08" db="EMBL/GenBank/DDBJ databases">
        <title>Sequencing the genomes of 1000 actinobacteria strains.</title>
        <authorList>
            <person name="Klenk H.-P."/>
        </authorList>
    </citation>
    <scope>NUCLEOTIDE SEQUENCE [LARGE SCALE GENOMIC DNA]</scope>
    <source>
        <strain evidence="3 4">DSM 43851</strain>
    </source>
</reference>
<proteinExistence type="predicted"/>
<evidence type="ECO:0000259" key="2">
    <source>
        <dbReference type="Pfam" id="PF21962"/>
    </source>
</evidence>
<dbReference type="InterPro" id="IPR053832">
    <property type="entry name" value="DUF6924"/>
</dbReference>
<organism evidence="3 4">
    <name type="scientific">Kutzneria kofuensis</name>
    <dbReference type="NCBI Taxonomy" id="103725"/>
    <lineage>
        <taxon>Bacteria</taxon>
        <taxon>Bacillati</taxon>
        <taxon>Actinomycetota</taxon>
        <taxon>Actinomycetes</taxon>
        <taxon>Pseudonocardiales</taxon>
        <taxon>Pseudonocardiaceae</taxon>
        <taxon>Kutzneria</taxon>
    </lineage>
</organism>
<dbReference type="Pfam" id="PF21962">
    <property type="entry name" value="DUF6924"/>
    <property type="match status" value="1"/>
</dbReference>
<evidence type="ECO:0000313" key="3">
    <source>
        <dbReference type="EMBL" id="MBB5895919.1"/>
    </source>
</evidence>
<feature type="domain" description="DUF6924" evidence="2">
    <location>
        <begin position="16"/>
        <end position="162"/>
    </location>
</feature>
<feature type="compositionally biased region" description="Acidic residues" evidence="1">
    <location>
        <begin position="40"/>
        <end position="51"/>
    </location>
</feature>
<comment type="caution">
    <text evidence="3">The sequence shown here is derived from an EMBL/GenBank/DDBJ whole genome shotgun (WGS) entry which is preliminary data.</text>
</comment>
<accession>A0A7W9KNQ0</accession>
<evidence type="ECO:0000313" key="4">
    <source>
        <dbReference type="Proteomes" id="UP000585638"/>
    </source>
</evidence>
<dbReference type="EMBL" id="JACHIR010000001">
    <property type="protein sequence ID" value="MBB5895919.1"/>
    <property type="molecule type" value="Genomic_DNA"/>
</dbReference>
<protein>
    <recommendedName>
        <fullName evidence="2">DUF6924 domain-containing protein</fullName>
    </recommendedName>
</protein>
<sequence length="163" mass="18181">MDSLARAAAEREEYDKVVIRTHFGDDEAWQAVLAAAAESWGDEEDQDDEGFESTTYPVDDPKLAGVSADQLRDTLASIDEYLSVVFIADEETMRSPHHPLLAVNLDDEPNFLDEEGSVFGRQFRIVPRHASGVHVNLTLANMDFTDWAETAKADPDGVFYDFP</sequence>
<name>A0A7W9KNQ0_9PSEU</name>
<dbReference type="AlphaFoldDB" id="A0A7W9KNQ0"/>
<dbReference type="RefSeq" id="WP_184867649.1">
    <property type="nucleotide sequence ID" value="NZ_BAAAWY010000086.1"/>
</dbReference>
<keyword evidence="4" id="KW-1185">Reference proteome</keyword>
<evidence type="ECO:0000256" key="1">
    <source>
        <dbReference type="SAM" id="MobiDB-lite"/>
    </source>
</evidence>
<gene>
    <name evidence="3" type="ORF">BJ998_007115</name>
</gene>